<organism evidence="1 2">
    <name type="scientific">Sphingopyxis bauzanensis</name>
    <dbReference type="NCBI Taxonomy" id="651663"/>
    <lineage>
        <taxon>Bacteria</taxon>
        <taxon>Pseudomonadati</taxon>
        <taxon>Pseudomonadota</taxon>
        <taxon>Alphaproteobacteria</taxon>
        <taxon>Sphingomonadales</taxon>
        <taxon>Sphingomonadaceae</taxon>
        <taxon>Sphingopyxis</taxon>
    </lineage>
</organism>
<keyword evidence="2" id="KW-1185">Reference proteome</keyword>
<reference evidence="1 2" key="1">
    <citation type="journal article" date="2010" name="Int. J. Syst. Evol. Microbiol.">
        <title>Sphingopyxis bauzanensis sp. nov., a psychrophilic bacterium isolated from soil.</title>
        <authorList>
            <person name="Zhang D.C."/>
            <person name="Liu H.C."/>
            <person name="Xin Y.H."/>
            <person name="Zhou Y.G."/>
            <person name="Schinner F."/>
            <person name="Margesin R."/>
        </authorList>
    </citation>
    <scope>NUCLEOTIDE SEQUENCE [LARGE SCALE GENOMIC DNA]</scope>
    <source>
        <strain evidence="1 2">DSM 22271</strain>
    </source>
</reference>
<evidence type="ECO:0000313" key="2">
    <source>
        <dbReference type="Proteomes" id="UP000197361"/>
    </source>
</evidence>
<dbReference type="EMBL" id="NISK01000003">
    <property type="protein sequence ID" value="OWQ96074.1"/>
    <property type="molecule type" value="Genomic_DNA"/>
</dbReference>
<comment type="caution">
    <text evidence="1">The sequence shown here is derived from an EMBL/GenBank/DDBJ whole genome shotgun (WGS) entry which is preliminary data.</text>
</comment>
<proteinExistence type="predicted"/>
<dbReference type="RefSeq" id="WP_088442167.1">
    <property type="nucleotide sequence ID" value="NZ_BMMC01000001.1"/>
</dbReference>
<protein>
    <submittedName>
        <fullName evidence="1">Uncharacterized protein</fullName>
    </submittedName>
</protein>
<dbReference type="AlphaFoldDB" id="A0A246JST0"/>
<evidence type="ECO:0000313" key="1">
    <source>
        <dbReference type="EMBL" id="OWQ96074.1"/>
    </source>
</evidence>
<sequence length="81" mass="9464">MRFHVDCVRKQILEEIVCRDSKETRIRILRYQMVSVENAPQGVRERPGAQGWETIFGEQVKLIDKNIYQLVSSGELLERSS</sequence>
<accession>A0A246JST0</accession>
<name>A0A246JST0_9SPHN</name>
<dbReference type="Proteomes" id="UP000197361">
    <property type="component" value="Unassembled WGS sequence"/>
</dbReference>
<gene>
    <name evidence="1" type="ORF">CDQ92_15215</name>
</gene>